<dbReference type="EMBL" id="HBFK01015355">
    <property type="protein sequence ID" value="CAD8742924.1"/>
    <property type="molecule type" value="Transcribed_RNA"/>
</dbReference>
<sequence>MSSSHNRHSTPSGHRSDPVGESDAPPDMRRTSSMPEAGKDSEVKALDRARVTIKSFDDFFDKMRHSSPHKREYYESFFLTGLPYASLRPDDEPEDWGKHDMNVSTDFSHASSSESSVATEEVEPGLLDAPRESGACTLVQEGGGACMEDGKGGGPRPSGCPL</sequence>
<protein>
    <submittedName>
        <fullName evidence="2">Uncharacterized protein</fullName>
    </submittedName>
</protein>
<dbReference type="AlphaFoldDB" id="A0A6U2AID4"/>
<feature type="region of interest" description="Disordered" evidence="1">
    <location>
        <begin position="90"/>
        <end position="129"/>
    </location>
</feature>
<feature type="compositionally biased region" description="Low complexity" evidence="1">
    <location>
        <begin position="108"/>
        <end position="119"/>
    </location>
</feature>
<reference evidence="2" key="1">
    <citation type="submission" date="2021-01" db="EMBL/GenBank/DDBJ databases">
        <authorList>
            <person name="Corre E."/>
            <person name="Pelletier E."/>
            <person name="Niang G."/>
            <person name="Scheremetjew M."/>
            <person name="Finn R."/>
            <person name="Kale V."/>
            <person name="Holt S."/>
            <person name="Cochrane G."/>
            <person name="Meng A."/>
            <person name="Brown T."/>
            <person name="Cohen L."/>
        </authorList>
    </citation>
    <scope>NUCLEOTIDE SEQUENCE</scope>
    <source>
        <strain evidence="2">CCMP441</strain>
    </source>
</reference>
<gene>
    <name evidence="2" type="ORF">HAND1043_LOCUS9418</name>
</gene>
<accession>A0A6U2AID4</accession>
<feature type="compositionally biased region" description="Basic and acidic residues" evidence="1">
    <location>
        <begin position="37"/>
        <end position="47"/>
    </location>
</feature>
<evidence type="ECO:0000256" key="1">
    <source>
        <dbReference type="SAM" id="MobiDB-lite"/>
    </source>
</evidence>
<evidence type="ECO:0000313" key="2">
    <source>
        <dbReference type="EMBL" id="CAD8742924.1"/>
    </source>
</evidence>
<proteinExistence type="predicted"/>
<name>A0A6U2AID4_HEMAN</name>
<organism evidence="2">
    <name type="scientific">Hemiselmis andersenii</name>
    <name type="common">Cryptophyte alga</name>
    <dbReference type="NCBI Taxonomy" id="464988"/>
    <lineage>
        <taxon>Eukaryota</taxon>
        <taxon>Cryptophyceae</taxon>
        <taxon>Cryptomonadales</taxon>
        <taxon>Hemiselmidaceae</taxon>
        <taxon>Hemiselmis</taxon>
    </lineage>
</organism>
<feature type="region of interest" description="Disordered" evidence="1">
    <location>
        <begin position="1"/>
        <end position="47"/>
    </location>
</feature>